<dbReference type="PANTHER" id="PTHR12756:SF12">
    <property type="entry name" value="CYTOSOLIC CARBOXYPEPTIDASE-LIKE PROTEIN 5"/>
    <property type="match status" value="1"/>
</dbReference>
<comment type="caution">
    <text evidence="15">The sequence shown here is derived from an EMBL/GenBank/DDBJ whole genome shotgun (WGS) entry which is preliminary data.</text>
</comment>
<keyword evidence="5" id="KW-0645">Protease</keyword>
<dbReference type="GO" id="GO:0006508">
    <property type="term" value="P:proteolysis"/>
    <property type="evidence" value="ECO:0007669"/>
    <property type="project" value="UniProtKB-KW"/>
</dbReference>
<name>A0A0M0JGU0_9EUKA</name>
<keyword evidence="8" id="KW-0862">Zinc</keyword>
<dbReference type="Gene3D" id="3.40.630.10">
    <property type="entry name" value="Zn peptidases"/>
    <property type="match status" value="1"/>
</dbReference>
<evidence type="ECO:0000256" key="5">
    <source>
        <dbReference type="ARBA" id="ARBA00022670"/>
    </source>
</evidence>
<dbReference type="AlphaFoldDB" id="A0A0M0JGU0"/>
<evidence type="ECO:0000256" key="4">
    <source>
        <dbReference type="ARBA" id="ARBA00022490"/>
    </source>
</evidence>
<evidence type="ECO:0000256" key="8">
    <source>
        <dbReference type="ARBA" id="ARBA00022833"/>
    </source>
</evidence>
<keyword evidence="15" id="KW-0121">Carboxypeptidase</keyword>
<dbReference type="EMBL" id="JWZX01002943">
    <property type="protein sequence ID" value="KOO25680.1"/>
    <property type="molecule type" value="Genomic_DNA"/>
</dbReference>
<feature type="compositionally biased region" description="Acidic residues" evidence="13">
    <location>
        <begin position="492"/>
        <end position="502"/>
    </location>
</feature>
<dbReference type="Pfam" id="PF00246">
    <property type="entry name" value="Peptidase_M14"/>
    <property type="match status" value="1"/>
</dbReference>
<gene>
    <name evidence="15" type="ORF">Ctob_011643</name>
</gene>
<evidence type="ECO:0000256" key="10">
    <source>
        <dbReference type="ARBA" id="ARBA00024524"/>
    </source>
</evidence>
<dbReference type="GO" id="GO:0008270">
    <property type="term" value="F:zinc ion binding"/>
    <property type="evidence" value="ECO:0007669"/>
    <property type="project" value="InterPro"/>
</dbReference>
<protein>
    <recommendedName>
        <fullName evidence="11">tubulin-glutamate carboxypeptidase</fullName>
        <ecNumber evidence="11">3.4.17.24</ecNumber>
    </recommendedName>
</protein>
<evidence type="ECO:0000256" key="13">
    <source>
        <dbReference type="SAM" id="MobiDB-lite"/>
    </source>
</evidence>
<feature type="active site" description="Proton donor/acceptor" evidence="12">
    <location>
        <position position="352"/>
    </location>
</feature>
<dbReference type="SUPFAM" id="SSF53187">
    <property type="entry name" value="Zn-dependent exopeptidases"/>
    <property type="match status" value="1"/>
</dbReference>
<evidence type="ECO:0000259" key="14">
    <source>
        <dbReference type="PROSITE" id="PS52035"/>
    </source>
</evidence>
<comment type="subcellular location">
    <subcellularLocation>
        <location evidence="2">Cytoplasm</location>
    </subcellularLocation>
</comment>
<accession>A0A0M0JGU0</accession>
<proteinExistence type="inferred from homology"/>
<evidence type="ECO:0000256" key="12">
    <source>
        <dbReference type="PROSITE-ProRule" id="PRU01379"/>
    </source>
</evidence>
<evidence type="ECO:0000256" key="2">
    <source>
        <dbReference type="ARBA" id="ARBA00004496"/>
    </source>
</evidence>
<keyword evidence="7" id="KW-0378">Hydrolase</keyword>
<dbReference type="PROSITE" id="PS52035">
    <property type="entry name" value="PEPTIDASE_M14"/>
    <property type="match status" value="1"/>
</dbReference>
<dbReference type="EC" id="3.4.17.24" evidence="11"/>
<comment type="similarity">
    <text evidence="3 12">Belongs to the peptidase M14 family.</text>
</comment>
<dbReference type="OrthoDB" id="10253041at2759"/>
<evidence type="ECO:0000256" key="9">
    <source>
        <dbReference type="ARBA" id="ARBA00023049"/>
    </source>
</evidence>
<evidence type="ECO:0000256" key="3">
    <source>
        <dbReference type="ARBA" id="ARBA00005988"/>
    </source>
</evidence>
<dbReference type="InterPro" id="IPR050821">
    <property type="entry name" value="Cytosolic_carboxypeptidase"/>
</dbReference>
<comment type="cofactor">
    <cofactor evidence="1">
        <name>Zn(2+)</name>
        <dbReference type="ChEBI" id="CHEBI:29105"/>
    </cofactor>
</comment>
<evidence type="ECO:0000256" key="6">
    <source>
        <dbReference type="ARBA" id="ARBA00022723"/>
    </source>
</evidence>
<evidence type="ECO:0000256" key="7">
    <source>
        <dbReference type="ARBA" id="ARBA00022801"/>
    </source>
</evidence>
<dbReference type="CDD" id="cd06236">
    <property type="entry name" value="M14_AGBL5_like"/>
    <property type="match status" value="1"/>
</dbReference>
<reference evidence="16" key="1">
    <citation type="journal article" date="2015" name="PLoS Genet.">
        <title>Genome Sequence and Transcriptome Analyses of Chrysochromulina tobin: Metabolic Tools for Enhanced Algal Fitness in the Prominent Order Prymnesiales (Haptophyceae).</title>
        <authorList>
            <person name="Hovde B.T."/>
            <person name="Deodato C.R."/>
            <person name="Hunsperger H.M."/>
            <person name="Ryken S.A."/>
            <person name="Yost W."/>
            <person name="Jha R.K."/>
            <person name="Patterson J."/>
            <person name="Monnat R.J. Jr."/>
            <person name="Barlow S.B."/>
            <person name="Starkenburg S.R."/>
            <person name="Cattolico R.A."/>
        </authorList>
    </citation>
    <scope>NUCLEOTIDE SEQUENCE</scope>
    <source>
        <strain evidence="16">CCMP291</strain>
    </source>
</reference>
<dbReference type="GO" id="GO:0004181">
    <property type="term" value="F:metallocarboxypeptidase activity"/>
    <property type="evidence" value="ECO:0007669"/>
    <property type="project" value="InterPro"/>
</dbReference>
<dbReference type="GO" id="GO:0005737">
    <property type="term" value="C:cytoplasm"/>
    <property type="evidence" value="ECO:0007669"/>
    <property type="project" value="UniProtKB-SubCell"/>
</dbReference>
<dbReference type="Proteomes" id="UP000037460">
    <property type="component" value="Unassembled WGS sequence"/>
</dbReference>
<keyword evidence="4" id="KW-0963">Cytoplasm</keyword>
<evidence type="ECO:0000313" key="16">
    <source>
        <dbReference type="Proteomes" id="UP000037460"/>
    </source>
</evidence>
<evidence type="ECO:0000256" key="1">
    <source>
        <dbReference type="ARBA" id="ARBA00001947"/>
    </source>
</evidence>
<dbReference type="InterPro" id="IPR034286">
    <property type="entry name" value="M14_AGBL5-like"/>
</dbReference>
<evidence type="ECO:0000313" key="15">
    <source>
        <dbReference type="EMBL" id="KOO25680.1"/>
    </source>
</evidence>
<dbReference type="PANTHER" id="PTHR12756">
    <property type="entry name" value="CYTOSOLIC CARBOXYPEPTIDASE"/>
    <property type="match status" value="1"/>
</dbReference>
<evidence type="ECO:0000256" key="11">
    <source>
        <dbReference type="ARBA" id="ARBA00026108"/>
    </source>
</evidence>
<dbReference type="InterPro" id="IPR000834">
    <property type="entry name" value="Peptidase_M14"/>
</dbReference>
<feature type="region of interest" description="Disordered" evidence="13">
    <location>
        <begin position="451"/>
        <end position="517"/>
    </location>
</feature>
<feature type="domain" description="Peptidase M14" evidence="14">
    <location>
        <begin position="72"/>
        <end position="407"/>
    </location>
</feature>
<comment type="catalytic activity">
    <reaction evidence="10">
        <text>C-terminal L-alpha-aminoacyl-L-glutamyl-L-glutamyl-[tubulin] + H2O = C-terminal L-alpha-aminoacyl-L-glutamyl-[tubulin] + L-glutamate</text>
        <dbReference type="Rhea" id="RHEA:63792"/>
        <dbReference type="Rhea" id="RHEA-COMP:16435"/>
        <dbReference type="Rhea" id="RHEA-COMP:16436"/>
        <dbReference type="ChEBI" id="CHEBI:15377"/>
        <dbReference type="ChEBI" id="CHEBI:29985"/>
        <dbReference type="ChEBI" id="CHEBI:149555"/>
        <dbReference type="ChEBI" id="CHEBI:149556"/>
        <dbReference type="EC" id="3.4.17.24"/>
    </reaction>
    <physiologicalReaction direction="left-to-right" evidence="10">
        <dbReference type="Rhea" id="RHEA:63793"/>
    </physiologicalReaction>
</comment>
<keyword evidence="16" id="KW-1185">Reference proteome</keyword>
<sequence>MISNVNVGGLTFDAAYDSGNAARIEQGTSCSAAVAEAATVADALAAAPARVQAAALEAALGTRADAWPSASRAVSESAAAAAVLYAASLTPSTRPPGIYYHRELLTRSMEGRRIDLLTISGNNGLLETLEEPITSAEGAMEGTPPACLLPSEGERPRAFVSTKPVFLLTARVHPGETPASHVMDGLLEFLLNTSDPRAHALRERFVFLIVPMINPDGVFRGHYRADTIGQNLNRCYAQATPEAHSSVFAIGRLVRHLHARGRLAFYIDTHGHATKRGCFLFGNALPEFDAMVENVLYAKLVGANCRWFDFGGCVFTERNMYRPDARDGLSKAGSGRVATYKLTGLTHVYTLECSYNTGRLVNRLSPAHVPKGMDKRDLSPPPAPSKSASPKYTPIDWRAVGRSLAVAALDLQDANPCSRIGAPGGGSAKGLLGLRGFIGAWVRTQNKKEAERAAKAKANGAETDGEGGGGGSGGSADEDPDNDEPELRGEEEAGLSDEEEELAPAAAPPRYLPVAIG</sequence>
<keyword evidence="9" id="KW-0482">Metalloprotease</keyword>
<feature type="region of interest" description="Disordered" evidence="13">
    <location>
        <begin position="367"/>
        <end position="394"/>
    </location>
</feature>
<organism evidence="15 16">
    <name type="scientific">Chrysochromulina tobinii</name>
    <dbReference type="NCBI Taxonomy" id="1460289"/>
    <lineage>
        <taxon>Eukaryota</taxon>
        <taxon>Haptista</taxon>
        <taxon>Haptophyta</taxon>
        <taxon>Prymnesiophyceae</taxon>
        <taxon>Prymnesiales</taxon>
        <taxon>Chrysochromulinaceae</taxon>
        <taxon>Chrysochromulina</taxon>
    </lineage>
</organism>
<keyword evidence="6" id="KW-0479">Metal-binding</keyword>